<dbReference type="GO" id="GO:0007154">
    <property type="term" value="P:cell communication"/>
    <property type="evidence" value="ECO:0007669"/>
    <property type="project" value="UniProtKB-ARBA"/>
</dbReference>
<dbReference type="InterPro" id="IPR013543">
    <property type="entry name" value="Ca/CaM-dep_prot_kinase-assoc"/>
</dbReference>
<dbReference type="InterPro" id="IPR011009">
    <property type="entry name" value="Kinase-like_dom_sf"/>
</dbReference>
<name>A0A671WYS9_SPAAU</name>
<evidence type="ECO:0000256" key="1">
    <source>
        <dbReference type="ARBA" id="ARBA00005354"/>
    </source>
</evidence>
<evidence type="ECO:0000256" key="9">
    <source>
        <dbReference type="ARBA" id="ARBA00022860"/>
    </source>
</evidence>
<feature type="compositionally biased region" description="Basic and acidic residues" evidence="13">
    <location>
        <begin position="416"/>
        <end position="429"/>
    </location>
</feature>
<dbReference type="SUPFAM" id="SSF56112">
    <property type="entry name" value="Protein kinase-like (PK-like)"/>
    <property type="match status" value="1"/>
</dbReference>
<dbReference type="PANTHER" id="PTHR24347">
    <property type="entry name" value="SERINE/THREONINE-PROTEIN KINASE"/>
    <property type="match status" value="1"/>
</dbReference>
<evidence type="ECO:0000256" key="8">
    <source>
        <dbReference type="ARBA" id="ARBA00022840"/>
    </source>
</evidence>
<feature type="binding site" evidence="12">
    <location>
        <position position="43"/>
    </location>
    <ligand>
        <name>ATP</name>
        <dbReference type="ChEBI" id="CHEBI:30616"/>
    </ligand>
</feature>
<evidence type="ECO:0000256" key="3">
    <source>
        <dbReference type="ARBA" id="ARBA00022527"/>
    </source>
</evidence>
<evidence type="ECO:0000313" key="15">
    <source>
        <dbReference type="Ensembl" id="ENSSAUP00010044077.1"/>
    </source>
</evidence>
<sequence>MATTATSTRFTDEYQLYEELGKGAFSVVRRCVKKSSGQEYAAKIINTKKLSARDHQKLEREARICRLLKHPNIVRLHDSISEEGFHYLVFDLVTGGELFEDIVAREYYSEADASHCISQILESVNHIHQHDIVHRDLKPENLLLASKMKGAAVKLADFGLAIEVQGDQQAWFGFAGTPGYLSPEVLRKDPYGKPVDIWACGVILYILLVGYPPFWDEDQHKLYQQIKAGAYDFPSPEWDTVTPEAKNLINQMLTINPAKRITAEQALKHPWVCHRSTVASMMHRQETVECLRKFNARRKLKGAILTTMLVSRNFSGGCALRPQPSHAAHAEGEEEGVDRVLCTSFNPLTTHTNTYTYTHTAHPLILKITMFLCVHRILLAYNIQDPSSLEIKRIDNESQRRSCFRSYDDDDDDDRDERGACSHRGESRERKCHQAKPPHTRKQEIIKITEQLIEAINNGDFEQWVNLCNVSLSSFLKTCALGNLVEGMDFHKFYFENLLSKNSKPVHTTLLNPHVHLIGEDAACVAYIRLTQFVDTTGRPRSSQSEETRVWHRRDGKWLNVHFHCSGAPAAPLQ</sequence>
<comment type="catalytic activity">
    <reaction evidence="11">
        <text>L-seryl-[protein] + ATP = O-phospho-L-seryl-[protein] + ADP + H(+)</text>
        <dbReference type="Rhea" id="RHEA:17989"/>
        <dbReference type="Rhea" id="RHEA-COMP:9863"/>
        <dbReference type="Rhea" id="RHEA-COMP:11604"/>
        <dbReference type="ChEBI" id="CHEBI:15378"/>
        <dbReference type="ChEBI" id="CHEBI:29999"/>
        <dbReference type="ChEBI" id="CHEBI:30616"/>
        <dbReference type="ChEBI" id="CHEBI:83421"/>
        <dbReference type="ChEBI" id="CHEBI:456216"/>
        <dbReference type="EC" id="2.7.11.17"/>
    </reaction>
</comment>
<dbReference type="FunFam" id="1.10.510.10:FF:000001">
    <property type="entry name" value="Calcium/calmodulin-dependent protein kinase type II subunit delta"/>
    <property type="match status" value="1"/>
</dbReference>
<dbReference type="InterPro" id="IPR032710">
    <property type="entry name" value="NTF2-like_dom_sf"/>
</dbReference>
<dbReference type="Gene3D" id="1.10.510.10">
    <property type="entry name" value="Transferase(Phosphotransferase) domain 1"/>
    <property type="match status" value="1"/>
</dbReference>
<dbReference type="GO" id="GO:0005516">
    <property type="term" value="F:calmodulin binding"/>
    <property type="evidence" value="ECO:0007669"/>
    <property type="project" value="UniProtKB-KW"/>
</dbReference>
<keyword evidence="7" id="KW-0418">Kinase</keyword>
<dbReference type="InterPro" id="IPR017441">
    <property type="entry name" value="Protein_kinase_ATP_BS"/>
</dbReference>
<proteinExistence type="inferred from homology"/>
<dbReference type="SMART" id="SM00220">
    <property type="entry name" value="S_TKc"/>
    <property type="match status" value="1"/>
</dbReference>
<feature type="compositionally biased region" description="Basic residues" evidence="13">
    <location>
        <begin position="430"/>
        <end position="440"/>
    </location>
</feature>
<evidence type="ECO:0000256" key="11">
    <source>
        <dbReference type="ARBA" id="ARBA00047430"/>
    </source>
</evidence>
<evidence type="ECO:0000256" key="2">
    <source>
        <dbReference type="ARBA" id="ARBA00012434"/>
    </source>
</evidence>
<reference evidence="15" key="3">
    <citation type="submission" date="2025-09" db="UniProtKB">
        <authorList>
            <consortium name="Ensembl"/>
        </authorList>
    </citation>
    <scope>IDENTIFICATION</scope>
</reference>
<keyword evidence="8 12" id="KW-0067">ATP-binding</keyword>
<feature type="domain" description="Protein kinase" evidence="14">
    <location>
        <begin position="14"/>
        <end position="272"/>
    </location>
</feature>
<feature type="region of interest" description="Disordered" evidence="13">
    <location>
        <begin position="403"/>
        <end position="440"/>
    </location>
</feature>
<gene>
    <name evidence="15" type="primary">camk2g</name>
</gene>
<accession>A0A671WYS9</accession>
<dbReference type="Pfam" id="PF08332">
    <property type="entry name" value="CaMKII_AD"/>
    <property type="match status" value="1"/>
</dbReference>
<dbReference type="GO" id="GO:0004683">
    <property type="term" value="F:calcium/calmodulin-dependent protein kinase activity"/>
    <property type="evidence" value="ECO:0007669"/>
    <property type="project" value="UniProtKB-EC"/>
</dbReference>
<reference evidence="15" key="2">
    <citation type="submission" date="2025-08" db="UniProtKB">
        <authorList>
            <consortium name="Ensembl"/>
        </authorList>
    </citation>
    <scope>IDENTIFICATION</scope>
</reference>
<dbReference type="PROSITE" id="PS00108">
    <property type="entry name" value="PROTEIN_KINASE_ST"/>
    <property type="match status" value="1"/>
</dbReference>
<dbReference type="FunFam" id="3.30.200.20:FF:000002">
    <property type="entry name" value="Calcium/calmodulin-dependent protein kinase type II subunit delta isoform 2"/>
    <property type="match status" value="1"/>
</dbReference>
<organism evidence="15 16">
    <name type="scientific">Sparus aurata</name>
    <name type="common">Gilthead sea bream</name>
    <dbReference type="NCBI Taxonomy" id="8175"/>
    <lineage>
        <taxon>Eukaryota</taxon>
        <taxon>Metazoa</taxon>
        <taxon>Chordata</taxon>
        <taxon>Craniata</taxon>
        <taxon>Vertebrata</taxon>
        <taxon>Euteleostomi</taxon>
        <taxon>Actinopterygii</taxon>
        <taxon>Neopterygii</taxon>
        <taxon>Teleostei</taxon>
        <taxon>Neoteleostei</taxon>
        <taxon>Acanthomorphata</taxon>
        <taxon>Eupercaria</taxon>
        <taxon>Spariformes</taxon>
        <taxon>Sparidae</taxon>
        <taxon>Sparus</taxon>
    </lineage>
</organism>
<dbReference type="Pfam" id="PF00069">
    <property type="entry name" value="Pkinase"/>
    <property type="match status" value="1"/>
</dbReference>
<dbReference type="GO" id="GO:0007613">
    <property type="term" value="P:memory"/>
    <property type="evidence" value="ECO:0007669"/>
    <property type="project" value="UniProtKB-ARBA"/>
</dbReference>
<evidence type="ECO:0000256" key="5">
    <source>
        <dbReference type="ARBA" id="ARBA00022679"/>
    </source>
</evidence>
<dbReference type="InterPro" id="IPR008271">
    <property type="entry name" value="Ser/Thr_kinase_AS"/>
</dbReference>
<evidence type="ECO:0000259" key="14">
    <source>
        <dbReference type="PROSITE" id="PS50011"/>
    </source>
</evidence>
<dbReference type="Gene3D" id="6.10.140.620">
    <property type="match status" value="1"/>
</dbReference>
<dbReference type="GO" id="GO:0030424">
    <property type="term" value="C:axon"/>
    <property type="evidence" value="ECO:0007669"/>
    <property type="project" value="UniProtKB-ARBA"/>
</dbReference>
<evidence type="ECO:0000256" key="7">
    <source>
        <dbReference type="ARBA" id="ARBA00022777"/>
    </source>
</evidence>
<keyword evidence="5" id="KW-0808">Transferase</keyword>
<protein>
    <recommendedName>
        <fullName evidence="2">calcium/calmodulin-dependent protein kinase</fullName>
        <ecNumber evidence="2">2.7.11.17</ecNumber>
    </recommendedName>
</protein>
<dbReference type="SUPFAM" id="SSF54427">
    <property type="entry name" value="NTF2-like"/>
    <property type="match status" value="1"/>
</dbReference>
<dbReference type="AlphaFoldDB" id="A0A671WYS9"/>
<dbReference type="Proteomes" id="UP000472265">
    <property type="component" value="Chromosome 20"/>
</dbReference>
<dbReference type="InterPro" id="IPR000719">
    <property type="entry name" value="Prot_kinase_dom"/>
</dbReference>
<evidence type="ECO:0000256" key="13">
    <source>
        <dbReference type="SAM" id="MobiDB-lite"/>
    </source>
</evidence>
<keyword evidence="3" id="KW-0723">Serine/threonine-protein kinase</keyword>
<dbReference type="EC" id="2.7.11.17" evidence="2"/>
<dbReference type="Gene3D" id="3.10.450.50">
    <property type="match status" value="1"/>
</dbReference>
<dbReference type="Ensembl" id="ENSSAUT00010046369.1">
    <property type="protein sequence ID" value="ENSSAUP00010044077.1"/>
    <property type="gene ID" value="ENSSAUG00010016524.1"/>
</dbReference>
<dbReference type="Gene3D" id="3.30.200.20">
    <property type="entry name" value="Phosphorylase Kinase, domain 1"/>
    <property type="match status" value="1"/>
</dbReference>
<evidence type="ECO:0000256" key="10">
    <source>
        <dbReference type="ARBA" id="ARBA00047307"/>
    </source>
</evidence>
<evidence type="ECO:0000256" key="12">
    <source>
        <dbReference type="PROSITE-ProRule" id="PRU10141"/>
    </source>
</evidence>
<reference evidence="15" key="1">
    <citation type="submission" date="2021-04" db="EMBL/GenBank/DDBJ databases">
        <authorList>
            <consortium name="Wellcome Sanger Institute Data Sharing"/>
        </authorList>
    </citation>
    <scope>NUCLEOTIDE SEQUENCE [LARGE SCALE GENOMIC DNA]</scope>
</reference>
<dbReference type="GO" id="GO:0005524">
    <property type="term" value="F:ATP binding"/>
    <property type="evidence" value="ECO:0007669"/>
    <property type="project" value="UniProtKB-UniRule"/>
</dbReference>
<keyword evidence="16" id="KW-1185">Reference proteome</keyword>
<dbReference type="PROSITE" id="PS50011">
    <property type="entry name" value="PROTEIN_KINASE_DOM"/>
    <property type="match status" value="1"/>
</dbReference>
<dbReference type="PROSITE" id="PS00107">
    <property type="entry name" value="PROTEIN_KINASE_ATP"/>
    <property type="match status" value="1"/>
</dbReference>
<keyword evidence="9" id="KW-0112">Calmodulin-binding</keyword>
<dbReference type="GO" id="GO:0023052">
    <property type="term" value="P:signaling"/>
    <property type="evidence" value="ECO:0007669"/>
    <property type="project" value="UniProtKB-ARBA"/>
</dbReference>
<evidence type="ECO:0000256" key="4">
    <source>
        <dbReference type="ARBA" id="ARBA00022553"/>
    </source>
</evidence>
<dbReference type="GeneTree" id="ENSGT00940000156481"/>
<dbReference type="CDD" id="cd14086">
    <property type="entry name" value="STKc_CaMKII"/>
    <property type="match status" value="1"/>
</dbReference>
<dbReference type="GO" id="GO:0010468">
    <property type="term" value="P:regulation of gene expression"/>
    <property type="evidence" value="ECO:0007669"/>
    <property type="project" value="UniProtKB-ARBA"/>
</dbReference>
<evidence type="ECO:0000313" key="16">
    <source>
        <dbReference type="Proteomes" id="UP000472265"/>
    </source>
</evidence>
<keyword evidence="6 12" id="KW-0547">Nucleotide-binding</keyword>
<comment type="catalytic activity">
    <reaction evidence="10">
        <text>L-threonyl-[protein] + ATP = O-phospho-L-threonyl-[protein] + ADP + H(+)</text>
        <dbReference type="Rhea" id="RHEA:46608"/>
        <dbReference type="Rhea" id="RHEA-COMP:11060"/>
        <dbReference type="Rhea" id="RHEA-COMP:11605"/>
        <dbReference type="ChEBI" id="CHEBI:15378"/>
        <dbReference type="ChEBI" id="CHEBI:30013"/>
        <dbReference type="ChEBI" id="CHEBI:30616"/>
        <dbReference type="ChEBI" id="CHEBI:61977"/>
        <dbReference type="ChEBI" id="CHEBI:456216"/>
        <dbReference type="EC" id="2.7.11.17"/>
    </reaction>
</comment>
<comment type="similarity">
    <text evidence="1">Belongs to the protein kinase superfamily. CAMK Ser/Thr protein kinase family. CaMK subfamily.</text>
</comment>
<keyword evidence="4" id="KW-0597">Phosphoprotein</keyword>
<dbReference type="FunFam" id="3.10.450.50:FF:000009">
    <property type="entry name" value="Calcium/calmodulin-dependent protein kinase type II"/>
    <property type="match status" value="1"/>
</dbReference>
<evidence type="ECO:0000256" key="6">
    <source>
        <dbReference type="ARBA" id="ARBA00022741"/>
    </source>
</evidence>